<comment type="caution">
    <text evidence="2">The sequence shown here is derived from an EMBL/GenBank/DDBJ whole genome shotgun (WGS) entry which is preliminary data.</text>
</comment>
<dbReference type="RefSeq" id="WP_062234450.1">
    <property type="nucleotide sequence ID" value="NZ_JBEYRZ010000011.1"/>
</dbReference>
<dbReference type="EMBL" id="LMWV01000003">
    <property type="protein sequence ID" value="KUN70552.1"/>
    <property type="molecule type" value="Genomic_DNA"/>
</dbReference>
<gene>
    <name evidence="2" type="ORF">AQJ54_05650</name>
</gene>
<evidence type="ECO:0008006" key="4">
    <source>
        <dbReference type="Google" id="ProtNLM"/>
    </source>
</evidence>
<reference evidence="2 3" key="1">
    <citation type="submission" date="2015-10" db="EMBL/GenBank/DDBJ databases">
        <title>Draft genome sequence of Streptomyces griseorubiginosus DSM 40469, type strain for the species Streptomyces griseorubiginosus.</title>
        <authorList>
            <person name="Ruckert C."/>
            <person name="Winkler A."/>
            <person name="Kalinowski J."/>
            <person name="Kampfer P."/>
            <person name="Glaeser S."/>
        </authorList>
    </citation>
    <scope>NUCLEOTIDE SEQUENCE [LARGE SCALE GENOMIC DNA]</scope>
    <source>
        <strain evidence="2 3">DSM 40469</strain>
    </source>
</reference>
<protein>
    <recommendedName>
        <fullName evidence="4">Lipoprotein</fullName>
    </recommendedName>
</protein>
<accession>A0A101SB30</accession>
<dbReference type="PROSITE" id="PS51257">
    <property type="entry name" value="PROKAR_LIPOPROTEIN"/>
    <property type="match status" value="1"/>
</dbReference>
<evidence type="ECO:0000313" key="3">
    <source>
        <dbReference type="Proteomes" id="UP000054375"/>
    </source>
</evidence>
<sequence length="166" mass="17584">MRRGIVAVAGVVAAVGLLSGCGAEDLPLVAVRVDDAGAAEVVLRPCGDDRVLGPSLEGVPSDRFGQEDSGPNVSGWKARGSRRPVDAEFPLFSPPGAWHVLPVGEQRLLPGHTYQLAFGKDEYNYEYTGLVTFTAADLARLTPGQVWADGRAMSLGEFEKLAEDSC</sequence>
<evidence type="ECO:0000256" key="1">
    <source>
        <dbReference type="SAM" id="MobiDB-lite"/>
    </source>
</evidence>
<organism evidence="2 3">
    <name type="scientific">Streptomyces griseorubiginosus</name>
    <dbReference type="NCBI Taxonomy" id="67304"/>
    <lineage>
        <taxon>Bacteria</taxon>
        <taxon>Bacillati</taxon>
        <taxon>Actinomycetota</taxon>
        <taxon>Actinomycetes</taxon>
        <taxon>Kitasatosporales</taxon>
        <taxon>Streptomycetaceae</taxon>
        <taxon>Streptomyces</taxon>
    </lineage>
</organism>
<name>A0A101SB30_9ACTN</name>
<evidence type="ECO:0000313" key="2">
    <source>
        <dbReference type="EMBL" id="KUN70552.1"/>
    </source>
</evidence>
<dbReference type="AlphaFoldDB" id="A0A101SB30"/>
<proteinExistence type="predicted"/>
<feature type="region of interest" description="Disordered" evidence="1">
    <location>
        <begin position="60"/>
        <end position="80"/>
    </location>
</feature>
<dbReference type="Proteomes" id="UP000054375">
    <property type="component" value="Unassembled WGS sequence"/>
</dbReference>
<keyword evidence="3" id="KW-1185">Reference proteome</keyword>